<dbReference type="Pfam" id="PF13360">
    <property type="entry name" value="PQQ_2"/>
    <property type="match status" value="1"/>
</dbReference>
<organism evidence="3 4">
    <name type="scientific">Botrimarina mediterranea</name>
    <dbReference type="NCBI Taxonomy" id="2528022"/>
    <lineage>
        <taxon>Bacteria</taxon>
        <taxon>Pseudomonadati</taxon>
        <taxon>Planctomycetota</taxon>
        <taxon>Planctomycetia</taxon>
        <taxon>Pirellulales</taxon>
        <taxon>Lacipirellulaceae</taxon>
        <taxon>Botrimarina</taxon>
    </lineage>
</organism>
<dbReference type="InterPro" id="IPR018391">
    <property type="entry name" value="PQQ_b-propeller_rpt"/>
</dbReference>
<accession>A0A518KEC9</accession>
<dbReference type="InterPro" id="IPR011047">
    <property type="entry name" value="Quinoprotein_ADH-like_sf"/>
</dbReference>
<dbReference type="InterPro" id="IPR002372">
    <property type="entry name" value="PQQ_rpt_dom"/>
</dbReference>
<evidence type="ECO:0000313" key="4">
    <source>
        <dbReference type="Proteomes" id="UP000316426"/>
    </source>
</evidence>
<name>A0A518KEC9_9BACT</name>
<reference evidence="3 4" key="1">
    <citation type="submission" date="2019-02" db="EMBL/GenBank/DDBJ databases">
        <title>Deep-cultivation of Planctomycetes and their phenomic and genomic characterization uncovers novel biology.</title>
        <authorList>
            <person name="Wiegand S."/>
            <person name="Jogler M."/>
            <person name="Boedeker C."/>
            <person name="Pinto D."/>
            <person name="Vollmers J."/>
            <person name="Rivas-Marin E."/>
            <person name="Kohn T."/>
            <person name="Peeters S.H."/>
            <person name="Heuer A."/>
            <person name="Rast P."/>
            <person name="Oberbeckmann S."/>
            <person name="Bunk B."/>
            <person name="Jeske O."/>
            <person name="Meyerdierks A."/>
            <person name="Storesund J.E."/>
            <person name="Kallscheuer N."/>
            <person name="Luecker S."/>
            <person name="Lage O.M."/>
            <person name="Pohl T."/>
            <person name="Merkel B.J."/>
            <person name="Hornburger P."/>
            <person name="Mueller R.-W."/>
            <person name="Bruemmer F."/>
            <person name="Labrenz M."/>
            <person name="Spormann A.M."/>
            <person name="Op den Camp H."/>
            <person name="Overmann J."/>
            <person name="Amann R."/>
            <person name="Jetten M.S.M."/>
            <person name="Mascher T."/>
            <person name="Medema M.H."/>
            <person name="Devos D.P."/>
            <person name="Kaster A.-K."/>
            <person name="Ovreas L."/>
            <person name="Rohde M."/>
            <person name="Galperin M.Y."/>
            <person name="Jogler C."/>
        </authorList>
    </citation>
    <scope>NUCLEOTIDE SEQUENCE [LARGE SCALE GENOMIC DNA]</scope>
    <source>
        <strain evidence="3 4">Spa11</strain>
    </source>
</reference>
<dbReference type="InterPro" id="IPR015943">
    <property type="entry name" value="WD40/YVTN_repeat-like_dom_sf"/>
</dbReference>
<dbReference type="KEGG" id="bmei:Spa11_43790"/>
<dbReference type="SMART" id="SM00564">
    <property type="entry name" value="PQQ"/>
    <property type="match status" value="3"/>
</dbReference>
<sequence>MASDWLRFRGPNGSGVSADAAPPIEWSNDKNVAWKIDLPGPGSSCPIVVGGKVILTCWTGYGLSTEDPGDQANLKRMVLCYDRETGEELWTAEADAKLPEDKYEGMFAQHGYASHTPTSDGENVYVYFGRTGALAYNLDGEKLWQTDCGDGFGMSDWGSAASPVVVDDVLVCAATAESSALIGLDKKTGEELWRYGEDGWNGCWGTPIVVEVDGRKELVYSAPEKLIALDPATGKLLWHCVGSESNSITASVVANDGIVYFIGNRGASLAVKAGGEGDVTDTHIVWRENLQGSIPSPIYHEGRLYGVGRGGMLCFDAANGDRVYQARLNMPGAPADPPAGEANNDGERRRGGRGGRGGAGFRNMSYASPVIAGDYLYQIGRGGDGHVVKLGDEFNEVATNVLTDGGDFSATPAIVDGTMYLRSNKHLYCIRAAGESVAAR</sequence>
<protein>
    <submittedName>
        <fullName evidence="3">Outer membrane biogenesis protein BamB</fullName>
    </submittedName>
</protein>
<proteinExistence type="predicted"/>
<dbReference type="EMBL" id="CP036349">
    <property type="protein sequence ID" value="QDV76154.1"/>
    <property type="molecule type" value="Genomic_DNA"/>
</dbReference>
<dbReference type="SUPFAM" id="SSF50998">
    <property type="entry name" value="Quinoprotein alcohol dehydrogenase-like"/>
    <property type="match status" value="1"/>
</dbReference>
<feature type="region of interest" description="Disordered" evidence="1">
    <location>
        <begin position="329"/>
        <end position="360"/>
    </location>
</feature>
<gene>
    <name evidence="3" type="ORF">Spa11_43790</name>
</gene>
<dbReference type="PANTHER" id="PTHR34512">
    <property type="entry name" value="CELL SURFACE PROTEIN"/>
    <property type="match status" value="1"/>
</dbReference>
<dbReference type="Gene3D" id="2.40.10.480">
    <property type="match status" value="1"/>
</dbReference>
<dbReference type="Gene3D" id="2.130.10.10">
    <property type="entry name" value="YVTN repeat-like/Quinoprotein amine dehydrogenase"/>
    <property type="match status" value="1"/>
</dbReference>
<evidence type="ECO:0000313" key="3">
    <source>
        <dbReference type="EMBL" id="QDV76154.1"/>
    </source>
</evidence>
<evidence type="ECO:0000259" key="2">
    <source>
        <dbReference type="Pfam" id="PF13360"/>
    </source>
</evidence>
<keyword evidence="4" id="KW-1185">Reference proteome</keyword>
<dbReference type="AlphaFoldDB" id="A0A518KEC9"/>
<dbReference type="Proteomes" id="UP000316426">
    <property type="component" value="Chromosome"/>
</dbReference>
<dbReference type="PANTHER" id="PTHR34512:SF30">
    <property type="entry name" value="OUTER MEMBRANE PROTEIN ASSEMBLY FACTOR BAMB"/>
    <property type="match status" value="1"/>
</dbReference>
<feature type="domain" description="Pyrrolo-quinoline quinone repeat" evidence="2">
    <location>
        <begin position="78"/>
        <end position="323"/>
    </location>
</feature>
<evidence type="ECO:0000256" key="1">
    <source>
        <dbReference type="SAM" id="MobiDB-lite"/>
    </source>
</evidence>